<protein>
    <submittedName>
        <fullName evidence="1">Uncharacterized protein</fullName>
    </submittedName>
</protein>
<accession>A0A6P1Y3L4</accession>
<dbReference type="KEGG" id="trz:GWP43_13870"/>
<proteinExistence type="predicted"/>
<dbReference type="Proteomes" id="UP000464374">
    <property type="component" value="Chromosome"/>
</dbReference>
<reference evidence="1 2" key="1">
    <citation type="submission" date="2020-01" db="EMBL/GenBank/DDBJ databases">
        <title>Complete genome sequence of a human oral phylogroup 1 Treponema sp. strain ATCC 700766, originally isolated from periodontitis dental plaque.</title>
        <authorList>
            <person name="Chan Y."/>
            <person name="Huo Y.-B."/>
            <person name="Yu X.-L."/>
            <person name="Zeng H."/>
            <person name="Leung W.-K."/>
            <person name="Watt R.M."/>
        </authorList>
    </citation>
    <scope>NUCLEOTIDE SEQUENCE [LARGE SCALE GENOMIC DNA]</scope>
    <source>
        <strain evidence="1 2">OMZ 804</strain>
    </source>
</reference>
<organism evidence="1 2">
    <name type="scientific">Treponema vincentii</name>
    <dbReference type="NCBI Taxonomy" id="69710"/>
    <lineage>
        <taxon>Bacteria</taxon>
        <taxon>Pseudomonadati</taxon>
        <taxon>Spirochaetota</taxon>
        <taxon>Spirochaetia</taxon>
        <taxon>Spirochaetales</taxon>
        <taxon>Treponemataceae</taxon>
        <taxon>Treponema</taxon>
    </lineage>
</organism>
<dbReference type="RefSeq" id="WP_162664641.1">
    <property type="nucleotide sequence ID" value="NZ_CP048020.1"/>
</dbReference>
<name>A0A6P1Y3L4_9SPIR</name>
<dbReference type="InterPro" id="IPR035196">
    <property type="entry name" value="DUF5312"/>
</dbReference>
<dbReference type="AlphaFoldDB" id="A0A6P1Y3L4"/>
<dbReference type="EMBL" id="CP048020">
    <property type="protein sequence ID" value="QHX44368.1"/>
    <property type="molecule type" value="Genomic_DNA"/>
</dbReference>
<evidence type="ECO:0000313" key="2">
    <source>
        <dbReference type="Proteomes" id="UP000464374"/>
    </source>
</evidence>
<evidence type="ECO:0000313" key="1">
    <source>
        <dbReference type="EMBL" id="QHX44368.1"/>
    </source>
</evidence>
<dbReference type="Pfam" id="PF17239">
    <property type="entry name" value="DUF5312"/>
    <property type="match status" value="1"/>
</dbReference>
<gene>
    <name evidence="1" type="ORF">GWP43_13870</name>
</gene>
<sequence length="511" mass="59896">MAQKKESFLTRILQLFFPRDDAEAIKKRHLKALAKEISKNKFSKWYKPSSEELQPQMARFFFELYKIVDPARALLASAASSKVLKSITVEQNLSKRQHQIREKLTPEAIKERAKTTNQKELSIQVQKEFDAFMREFDGKKIDEIDTQYRQLNEFIHFVLFDYYFFLKKFDPALPEDKFSYTPNFATVNGEYLKDELKDFIVVLNGLSLDANWEKLFAIITAYKNVQPVNAPLWKKHLSLLNDVRRSHILEKIIQHITKDTAYTVEISPFTEKVTDDYLKQIERSIDNTLRDIVMEQKNSQVAMLVQRVFGNVISSGTKNYNPRSNAAFEKRGLEGYIYADAMNYLKSFLVEYFKSDIRALSDLILVRGQWTQQVLSAEYSESYHNLMHISTKLLEFDEKLSEVSEMGVKFRTLLSRMEREKEAGRQVQKHLDTVNEAALKLLKVAIKNIMTLGNAIKNCIADYDKPHRDLLQNWKEIEQHSDKPIREWMTAVYTKIYNFIMLEQVVLKKED</sequence>